<feature type="domain" description="HTH tetR-type" evidence="5">
    <location>
        <begin position="6"/>
        <end position="66"/>
    </location>
</feature>
<dbReference type="PRINTS" id="PR00455">
    <property type="entry name" value="HTHTETR"/>
</dbReference>
<name>A0ABS9E086_9PROT</name>
<gene>
    <name evidence="6" type="ORF">L2A60_12205</name>
</gene>
<dbReference type="Gene3D" id="1.10.357.10">
    <property type="entry name" value="Tetracycline Repressor, domain 2"/>
    <property type="match status" value="1"/>
</dbReference>
<feature type="DNA-binding region" description="H-T-H motif" evidence="4">
    <location>
        <begin position="29"/>
        <end position="48"/>
    </location>
</feature>
<dbReference type="Pfam" id="PF13305">
    <property type="entry name" value="TetR_C_33"/>
    <property type="match status" value="1"/>
</dbReference>
<dbReference type="SUPFAM" id="SSF46689">
    <property type="entry name" value="Homeodomain-like"/>
    <property type="match status" value="1"/>
</dbReference>
<dbReference type="SUPFAM" id="SSF48498">
    <property type="entry name" value="Tetracyclin repressor-like, C-terminal domain"/>
    <property type="match status" value="1"/>
</dbReference>
<dbReference type="Proteomes" id="UP001521209">
    <property type="component" value="Unassembled WGS sequence"/>
</dbReference>
<dbReference type="InterPro" id="IPR025996">
    <property type="entry name" value="MT1864/Rv1816-like_C"/>
</dbReference>
<comment type="caution">
    <text evidence="6">The sequence shown here is derived from an EMBL/GenBank/DDBJ whole genome shotgun (WGS) entry which is preliminary data.</text>
</comment>
<organism evidence="6 7">
    <name type="scientific">Acidiphilium iwatense</name>
    <dbReference type="NCBI Taxonomy" id="768198"/>
    <lineage>
        <taxon>Bacteria</taxon>
        <taxon>Pseudomonadati</taxon>
        <taxon>Pseudomonadota</taxon>
        <taxon>Alphaproteobacteria</taxon>
        <taxon>Acetobacterales</taxon>
        <taxon>Acidocellaceae</taxon>
        <taxon>Acidiphilium</taxon>
    </lineage>
</organism>
<reference evidence="6 7" key="1">
    <citation type="submission" date="2022-01" db="EMBL/GenBank/DDBJ databases">
        <authorList>
            <person name="Won M."/>
            <person name="Kim S.-J."/>
            <person name="Kwon S.-W."/>
        </authorList>
    </citation>
    <scope>NUCLEOTIDE SEQUENCE [LARGE SCALE GENOMIC DNA]</scope>
    <source>
        <strain evidence="6 7">KCTC 23505</strain>
    </source>
</reference>
<keyword evidence="2 4" id="KW-0238">DNA-binding</keyword>
<evidence type="ECO:0000256" key="3">
    <source>
        <dbReference type="ARBA" id="ARBA00023163"/>
    </source>
</evidence>
<dbReference type="InterPro" id="IPR009057">
    <property type="entry name" value="Homeodomain-like_sf"/>
</dbReference>
<evidence type="ECO:0000313" key="6">
    <source>
        <dbReference type="EMBL" id="MCF3947440.1"/>
    </source>
</evidence>
<keyword evidence="3" id="KW-0804">Transcription</keyword>
<dbReference type="PANTHER" id="PTHR30055:SF209">
    <property type="entry name" value="POSSIBLE TRANSCRIPTIONAL REGULATORY PROTEIN (PROBABLY TETR-FAMILY)"/>
    <property type="match status" value="1"/>
</dbReference>
<dbReference type="EMBL" id="JAKGBZ010000023">
    <property type="protein sequence ID" value="MCF3947440.1"/>
    <property type="molecule type" value="Genomic_DNA"/>
</dbReference>
<dbReference type="PANTHER" id="PTHR30055">
    <property type="entry name" value="HTH-TYPE TRANSCRIPTIONAL REGULATOR RUTR"/>
    <property type="match status" value="1"/>
</dbReference>
<evidence type="ECO:0000259" key="5">
    <source>
        <dbReference type="PROSITE" id="PS50977"/>
    </source>
</evidence>
<evidence type="ECO:0000256" key="2">
    <source>
        <dbReference type="ARBA" id="ARBA00023125"/>
    </source>
</evidence>
<keyword evidence="1" id="KW-0805">Transcription regulation</keyword>
<dbReference type="Pfam" id="PF00440">
    <property type="entry name" value="TetR_N"/>
    <property type="match status" value="1"/>
</dbReference>
<dbReference type="PROSITE" id="PS50977">
    <property type="entry name" value="HTH_TETR_2"/>
    <property type="match status" value="1"/>
</dbReference>
<evidence type="ECO:0000313" key="7">
    <source>
        <dbReference type="Proteomes" id="UP001521209"/>
    </source>
</evidence>
<dbReference type="InterPro" id="IPR050109">
    <property type="entry name" value="HTH-type_TetR-like_transc_reg"/>
</dbReference>
<evidence type="ECO:0000256" key="4">
    <source>
        <dbReference type="PROSITE-ProRule" id="PRU00335"/>
    </source>
</evidence>
<sequence>MPYHHGDLRNSLIEAGMSLLRGGGVAALTLRGAARAAGVSATATYRHFADKEALLAAIAAEGFSRFGAALAAADQAGEGVAALRAQGVAYVEFAVAEPALFRLMFGAAKPCGDDTLSEAARAAFGILASRVAALAGEADAETVTLAAWSIVHGLACLIVDGQITAADPAELAARIGERLRIGQLR</sequence>
<dbReference type="InterPro" id="IPR001647">
    <property type="entry name" value="HTH_TetR"/>
</dbReference>
<dbReference type="InterPro" id="IPR036271">
    <property type="entry name" value="Tet_transcr_reg_TetR-rel_C_sf"/>
</dbReference>
<accession>A0ABS9E086</accession>
<keyword evidence="7" id="KW-1185">Reference proteome</keyword>
<proteinExistence type="predicted"/>
<evidence type="ECO:0000256" key="1">
    <source>
        <dbReference type="ARBA" id="ARBA00023015"/>
    </source>
</evidence>
<protein>
    <submittedName>
        <fullName evidence="6">WHG domain-containing protein</fullName>
    </submittedName>
</protein>